<evidence type="ECO:0000256" key="4">
    <source>
        <dbReference type="ARBA" id="ARBA00022989"/>
    </source>
</evidence>
<evidence type="ECO:0000259" key="11">
    <source>
        <dbReference type="Pfam" id="PF07885"/>
    </source>
</evidence>
<evidence type="ECO:0000256" key="3">
    <source>
        <dbReference type="ARBA" id="ARBA00022692"/>
    </source>
</evidence>
<evidence type="ECO:0000256" key="5">
    <source>
        <dbReference type="ARBA" id="ARBA00023065"/>
    </source>
</evidence>
<dbReference type="Gene3D" id="1.10.287.70">
    <property type="match status" value="2"/>
</dbReference>
<feature type="compositionally biased region" description="Basic and acidic residues" evidence="9">
    <location>
        <begin position="465"/>
        <end position="483"/>
    </location>
</feature>
<keyword evidence="6 10" id="KW-0472">Membrane</keyword>
<dbReference type="PANTHER" id="PTHR11003">
    <property type="entry name" value="POTASSIUM CHANNEL, SUBFAMILY K"/>
    <property type="match status" value="1"/>
</dbReference>
<feature type="domain" description="Potassium channel" evidence="11">
    <location>
        <begin position="119"/>
        <end position="175"/>
    </location>
</feature>
<feature type="transmembrane region" description="Helical" evidence="10">
    <location>
        <begin position="20"/>
        <end position="44"/>
    </location>
</feature>
<dbReference type="FunFam" id="1.10.287.70:FF:000265">
    <property type="entry name" value="TWiK family of potassium channels"/>
    <property type="match status" value="1"/>
</dbReference>
<dbReference type="EMBL" id="JI166794">
    <property type="protein sequence ID" value="ADY42046.1"/>
    <property type="molecule type" value="mRNA"/>
</dbReference>
<evidence type="ECO:0000256" key="9">
    <source>
        <dbReference type="SAM" id="MobiDB-lite"/>
    </source>
</evidence>
<organism evidence="12">
    <name type="scientific">Ascaris suum</name>
    <name type="common">Pig roundworm</name>
    <name type="synonym">Ascaris lumbricoides</name>
    <dbReference type="NCBI Taxonomy" id="6253"/>
    <lineage>
        <taxon>Eukaryota</taxon>
        <taxon>Metazoa</taxon>
        <taxon>Ecdysozoa</taxon>
        <taxon>Nematoda</taxon>
        <taxon>Chromadorea</taxon>
        <taxon>Rhabditida</taxon>
        <taxon>Spirurina</taxon>
        <taxon>Ascaridomorpha</taxon>
        <taxon>Ascaridoidea</taxon>
        <taxon>Ascarididae</taxon>
        <taxon>Ascaris</taxon>
    </lineage>
</organism>
<feature type="region of interest" description="Disordered" evidence="9">
    <location>
        <begin position="568"/>
        <end position="589"/>
    </location>
</feature>
<comment type="similarity">
    <text evidence="8">Belongs to the two pore domain potassium channel (TC 1.A.1.8) family.</text>
</comment>
<evidence type="ECO:0000256" key="6">
    <source>
        <dbReference type="ARBA" id="ARBA00023136"/>
    </source>
</evidence>
<evidence type="ECO:0000256" key="10">
    <source>
        <dbReference type="SAM" id="Phobius"/>
    </source>
</evidence>
<feature type="region of interest" description="Disordered" evidence="9">
    <location>
        <begin position="457"/>
        <end position="521"/>
    </location>
</feature>
<feature type="transmembrane region" description="Helical" evidence="10">
    <location>
        <begin position="660"/>
        <end position="681"/>
    </location>
</feature>
<keyword evidence="2 8" id="KW-0813">Transport</keyword>
<accession>F1KVZ2</accession>
<dbReference type="InterPro" id="IPR003280">
    <property type="entry name" value="2pore_dom_K_chnl"/>
</dbReference>
<dbReference type="PANTHER" id="PTHR11003:SF337">
    <property type="entry name" value="POTASSIUM CHANNEL DOMAIN-CONTAINING PROTEIN"/>
    <property type="match status" value="1"/>
</dbReference>
<keyword evidence="3 8" id="KW-0812">Transmembrane</keyword>
<keyword evidence="7 8" id="KW-0407">Ion channel</keyword>
<evidence type="ECO:0000256" key="1">
    <source>
        <dbReference type="ARBA" id="ARBA00004141"/>
    </source>
</evidence>
<proteinExistence type="evidence at transcript level"/>
<feature type="transmembrane region" description="Helical" evidence="10">
    <location>
        <begin position="599"/>
        <end position="619"/>
    </location>
</feature>
<evidence type="ECO:0000256" key="2">
    <source>
        <dbReference type="ARBA" id="ARBA00022448"/>
    </source>
</evidence>
<dbReference type="GO" id="GO:0005886">
    <property type="term" value="C:plasma membrane"/>
    <property type="evidence" value="ECO:0007669"/>
    <property type="project" value="TreeGrafter"/>
</dbReference>
<dbReference type="AlphaFoldDB" id="F1KVZ2"/>
<dbReference type="GO" id="GO:0022841">
    <property type="term" value="F:potassium ion leak channel activity"/>
    <property type="evidence" value="ECO:0007669"/>
    <property type="project" value="TreeGrafter"/>
</dbReference>
<dbReference type="GO" id="GO:0015271">
    <property type="term" value="F:outward rectifier potassium channel activity"/>
    <property type="evidence" value="ECO:0007669"/>
    <property type="project" value="TreeGrafter"/>
</dbReference>
<feature type="domain" description="Potassium channel" evidence="11">
    <location>
        <begin position="607"/>
        <end position="683"/>
    </location>
</feature>
<protein>
    <submittedName>
        <fullName evidence="12">TWiK family of potassium channels protein 7</fullName>
    </submittedName>
</protein>
<feature type="transmembrane region" description="Helical" evidence="10">
    <location>
        <begin position="178"/>
        <end position="193"/>
    </location>
</feature>
<evidence type="ECO:0000256" key="8">
    <source>
        <dbReference type="RuleBase" id="RU003857"/>
    </source>
</evidence>
<feature type="compositionally biased region" description="Basic and acidic residues" evidence="9">
    <location>
        <begin position="568"/>
        <end position="583"/>
    </location>
</feature>
<dbReference type="Pfam" id="PF07885">
    <property type="entry name" value="Ion_trans_2"/>
    <property type="match status" value="2"/>
</dbReference>
<name>F1KVZ2_ASCSU</name>
<feature type="transmembrane region" description="Helical" evidence="10">
    <location>
        <begin position="154"/>
        <end position="172"/>
    </location>
</feature>
<feature type="transmembrane region" description="Helical" evidence="10">
    <location>
        <begin position="631"/>
        <end position="648"/>
    </location>
</feature>
<evidence type="ECO:0000313" key="12">
    <source>
        <dbReference type="EMBL" id="ADY42046.1"/>
    </source>
</evidence>
<feature type="region of interest" description="Disordered" evidence="9">
    <location>
        <begin position="405"/>
        <end position="431"/>
    </location>
</feature>
<dbReference type="InterPro" id="IPR013099">
    <property type="entry name" value="K_chnl_dom"/>
</dbReference>
<evidence type="ECO:0000256" key="7">
    <source>
        <dbReference type="ARBA" id="ARBA00023303"/>
    </source>
</evidence>
<dbReference type="GO" id="GO:0030322">
    <property type="term" value="P:stabilization of membrane potential"/>
    <property type="evidence" value="ECO:0007669"/>
    <property type="project" value="TreeGrafter"/>
</dbReference>
<dbReference type="PRINTS" id="PR01333">
    <property type="entry name" value="2POREKCHANEL"/>
</dbReference>
<sequence length="735" mass="82491">MRDEIRSCCLRTSNFLRKFFGFVVSRVGLCVLVAAYAVLGAFMFREIEYPEELKFQGHIQNDTWTVVEELYKFIDSSDVIEEYEVKNKAHELLKIFELQLVNAVNFEGYDEKDDLVPTYQWTFSGALLFSITVFTTIGYGHICPKTPLGRGLTILYATVGIPLMLLCLANIAESLAQVFTFVYFKVCCAYCRWQKNRRRIRRAALSFRYHPNAPMNVRRAYSSRSTQRHNATVRRHASLNRAHTSRARANLSDTKSVRSLRSLNRHDQHKFDTISLPGKRKISHSSRSPCDTIQRSAYVSKRYPIMLKQQPTTYDLNYGTPSSLPMRKRDTTYSWGECCGVGRRNDSIDVPYSYIKGGIPVRYMNNTEEDSHGAIIELKTYAGGATASAFQGIVTGQITVPQVRSKTKTRDESSLTATTQVATSASSDTMQSTYAIPSRNIRDGMVNRHQQLTAPISTVRPLLSNRDRDNFRDGYEASKESELKAVPQITISDNEKEETSAQLTVSDDEYAGEDSKPTEAMEPPAAPVVLASPVLSTPHIVHRVASMNKQPSMDSSLSRRMRAEMIDSRSYRSAGSERSDDLSLRSMRRTGGPYKREKMPVSVGIITVMMFIAGGAILFAVWEDWNVFDGAYYSFITLSTIGFGDIVPGQSLGEGSQEKLIVCALYLLFGMALIAMCFKLMQDDVVQKARWLGQKIGILVSVQPPQLTSLLESNASTLADITSVCTYDYRSISPQ</sequence>
<feature type="transmembrane region" description="Helical" evidence="10">
    <location>
        <begin position="121"/>
        <end position="142"/>
    </location>
</feature>
<keyword evidence="5 8" id="KW-0406">Ion transport</keyword>
<feature type="compositionally biased region" description="Low complexity" evidence="9">
    <location>
        <begin position="414"/>
        <end position="429"/>
    </location>
</feature>
<keyword evidence="4 10" id="KW-1133">Transmembrane helix</keyword>
<comment type="subcellular location">
    <subcellularLocation>
        <location evidence="1">Membrane</location>
        <topology evidence="1">Multi-pass membrane protein</topology>
    </subcellularLocation>
</comment>
<dbReference type="SUPFAM" id="SSF81324">
    <property type="entry name" value="Voltage-gated potassium channels"/>
    <property type="match status" value="2"/>
</dbReference>
<reference evidence="12" key="1">
    <citation type="journal article" date="2011" name="Genome Res.">
        <title>Deep small RNA sequencing from the nematode Ascaris reveals conservation, functional diversification, and novel developmental profiles.</title>
        <authorList>
            <person name="Wang J."/>
            <person name="Czech B."/>
            <person name="Crunk A."/>
            <person name="Wallace A."/>
            <person name="Mitreva M."/>
            <person name="Hannon G.J."/>
            <person name="Davis R.E."/>
        </authorList>
    </citation>
    <scope>NUCLEOTIDE SEQUENCE</scope>
</reference>